<reference evidence="1 2" key="1">
    <citation type="submission" date="2023-02" db="EMBL/GenBank/DDBJ databases">
        <title>LHISI_Scaffold_Assembly.</title>
        <authorList>
            <person name="Stuart O.P."/>
            <person name="Cleave R."/>
            <person name="Magrath M.J.L."/>
            <person name="Mikheyev A.S."/>
        </authorList>
    </citation>
    <scope>NUCLEOTIDE SEQUENCE [LARGE SCALE GENOMIC DNA]</scope>
    <source>
        <strain evidence="1">Daus_M_001</strain>
        <tissue evidence="1">Leg muscle</tissue>
    </source>
</reference>
<accession>A0ABQ9HHI5</accession>
<dbReference type="Proteomes" id="UP001159363">
    <property type="component" value="Chromosome 4"/>
</dbReference>
<organism evidence="1 2">
    <name type="scientific">Dryococelus australis</name>
    <dbReference type="NCBI Taxonomy" id="614101"/>
    <lineage>
        <taxon>Eukaryota</taxon>
        <taxon>Metazoa</taxon>
        <taxon>Ecdysozoa</taxon>
        <taxon>Arthropoda</taxon>
        <taxon>Hexapoda</taxon>
        <taxon>Insecta</taxon>
        <taxon>Pterygota</taxon>
        <taxon>Neoptera</taxon>
        <taxon>Polyneoptera</taxon>
        <taxon>Phasmatodea</taxon>
        <taxon>Verophasmatodea</taxon>
        <taxon>Anareolatae</taxon>
        <taxon>Phasmatidae</taxon>
        <taxon>Eurycanthinae</taxon>
        <taxon>Dryococelus</taxon>
    </lineage>
</organism>
<name>A0ABQ9HHI5_9NEOP</name>
<evidence type="ECO:0000313" key="2">
    <source>
        <dbReference type="Proteomes" id="UP001159363"/>
    </source>
</evidence>
<comment type="caution">
    <text evidence="1">The sequence shown here is derived from an EMBL/GenBank/DDBJ whole genome shotgun (WGS) entry which is preliminary data.</text>
</comment>
<keyword evidence="2" id="KW-1185">Reference proteome</keyword>
<gene>
    <name evidence="1" type="ORF">PR048_015653</name>
</gene>
<evidence type="ECO:0000313" key="1">
    <source>
        <dbReference type="EMBL" id="KAJ8883798.1"/>
    </source>
</evidence>
<sequence>MDEIDTLINTIGNVDIVAITEIMVAFFACRNVKIGGGTCIFVKRATWTGVLKDLIEEEHSLLHV</sequence>
<proteinExistence type="predicted"/>
<dbReference type="EMBL" id="JARBHB010000005">
    <property type="protein sequence ID" value="KAJ8883798.1"/>
    <property type="molecule type" value="Genomic_DNA"/>
</dbReference>
<protein>
    <submittedName>
        <fullName evidence="1">Uncharacterized protein</fullName>
    </submittedName>
</protein>